<dbReference type="Proteomes" id="UP000005237">
    <property type="component" value="Unassembled WGS sequence"/>
</dbReference>
<organism evidence="2 3">
    <name type="scientific">Caenorhabditis japonica</name>
    <dbReference type="NCBI Taxonomy" id="281687"/>
    <lineage>
        <taxon>Eukaryota</taxon>
        <taxon>Metazoa</taxon>
        <taxon>Ecdysozoa</taxon>
        <taxon>Nematoda</taxon>
        <taxon>Chromadorea</taxon>
        <taxon>Rhabditida</taxon>
        <taxon>Rhabditina</taxon>
        <taxon>Rhabditomorpha</taxon>
        <taxon>Rhabditoidea</taxon>
        <taxon>Rhabditidae</taxon>
        <taxon>Peloderinae</taxon>
        <taxon>Caenorhabditis</taxon>
    </lineage>
</organism>
<reference evidence="3" key="1">
    <citation type="submission" date="2010-08" db="EMBL/GenBank/DDBJ databases">
        <authorList>
            <consortium name="Caenorhabditis japonica Sequencing Consortium"/>
            <person name="Wilson R.K."/>
        </authorList>
    </citation>
    <scope>NUCLEOTIDE SEQUENCE [LARGE SCALE GENOMIC DNA]</scope>
    <source>
        <strain evidence="3">DF5081</strain>
    </source>
</reference>
<sequence>MSPRAKSHASNTQTTQLKKLKKKEDAPLRTAWVRESFTQVAGTRHAPFVLLLTIPRSVPPLASRTHACLYSLSLVGGGAVRRGKTDLRYQPVPPFPRVVPCPPSRSSVFQRTLCVHSYRTTATTTRNAVLAMRALREGL</sequence>
<proteinExistence type="predicted"/>
<reference evidence="2" key="2">
    <citation type="submission" date="2022-06" db="UniProtKB">
        <authorList>
            <consortium name="EnsemblMetazoa"/>
        </authorList>
    </citation>
    <scope>IDENTIFICATION</scope>
    <source>
        <strain evidence="2">DF5081</strain>
    </source>
</reference>
<evidence type="ECO:0000256" key="1">
    <source>
        <dbReference type="SAM" id="MobiDB-lite"/>
    </source>
</evidence>
<name>A0A8R1ISP5_CAEJA</name>
<protein>
    <submittedName>
        <fullName evidence="2">Uncharacterized protein</fullName>
    </submittedName>
</protein>
<dbReference type="EnsemblMetazoa" id="CJA40063.1">
    <property type="protein sequence ID" value="CJA40063.1"/>
    <property type="gene ID" value="WBGene00215911"/>
</dbReference>
<accession>A0A8R1ISP5</accession>
<feature type="region of interest" description="Disordered" evidence="1">
    <location>
        <begin position="1"/>
        <end position="24"/>
    </location>
</feature>
<evidence type="ECO:0000313" key="3">
    <source>
        <dbReference type="Proteomes" id="UP000005237"/>
    </source>
</evidence>
<keyword evidence="3" id="KW-1185">Reference proteome</keyword>
<evidence type="ECO:0000313" key="2">
    <source>
        <dbReference type="EnsemblMetazoa" id="CJA40063.1"/>
    </source>
</evidence>
<dbReference type="AlphaFoldDB" id="A0A8R1ISP5"/>